<feature type="region of interest" description="Disordered" evidence="3">
    <location>
        <begin position="47"/>
        <end position="78"/>
    </location>
</feature>
<dbReference type="EMBL" id="LSMT01000308">
    <property type="protein sequence ID" value="PFX20651.1"/>
    <property type="molecule type" value="Genomic_DNA"/>
</dbReference>
<reference evidence="5" key="1">
    <citation type="journal article" date="2017" name="bioRxiv">
        <title>Comparative analysis of the genomes of Stylophora pistillata and Acropora digitifera provides evidence for extensive differences between species of corals.</title>
        <authorList>
            <person name="Voolstra C.R."/>
            <person name="Li Y."/>
            <person name="Liew Y.J."/>
            <person name="Baumgarten S."/>
            <person name="Zoccola D."/>
            <person name="Flot J.-F."/>
            <person name="Tambutte S."/>
            <person name="Allemand D."/>
            <person name="Aranda M."/>
        </authorList>
    </citation>
    <scope>NUCLEOTIDE SEQUENCE [LARGE SCALE GENOMIC DNA]</scope>
</reference>
<feature type="coiled-coil region" evidence="2">
    <location>
        <begin position="1101"/>
        <end position="1212"/>
    </location>
</feature>
<comment type="caution">
    <text evidence="4">The sequence shown here is derived from an EMBL/GenBank/DDBJ whole genome shotgun (WGS) entry which is preliminary data.</text>
</comment>
<dbReference type="PANTHER" id="PTHR32083">
    <property type="entry name" value="CILIA AND FLAGELLA-ASSOCIATED PROTEIN 58-RELATED"/>
    <property type="match status" value="1"/>
</dbReference>
<feature type="coiled-coil region" evidence="2">
    <location>
        <begin position="541"/>
        <end position="726"/>
    </location>
</feature>
<feature type="coiled-coil region" evidence="2">
    <location>
        <begin position="341"/>
        <end position="505"/>
    </location>
</feature>
<keyword evidence="5" id="KW-1185">Reference proteome</keyword>
<feature type="compositionally biased region" description="Basic and acidic residues" evidence="3">
    <location>
        <begin position="864"/>
        <end position="881"/>
    </location>
</feature>
<name>A0A2B4RSS0_STYPI</name>
<dbReference type="GO" id="GO:0005856">
    <property type="term" value="C:cytoskeleton"/>
    <property type="evidence" value="ECO:0007669"/>
    <property type="project" value="TreeGrafter"/>
</dbReference>
<organism evidence="4 5">
    <name type="scientific">Stylophora pistillata</name>
    <name type="common">Smooth cauliflower coral</name>
    <dbReference type="NCBI Taxonomy" id="50429"/>
    <lineage>
        <taxon>Eukaryota</taxon>
        <taxon>Metazoa</taxon>
        <taxon>Cnidaria</taxon>
        <taxon>Anthozoa</taxon>
        <taxon>Hexacorallia</taxon>
        <taxon>Scleractinia</taxon>
        <taxon>Astrocoeniina</taxon>
        <taxon>Pocilloporidae</taxon>
        <taxon>Stylophora</taxon>
    </lineage>
</organism>
<evidence type="ECO:0000313" key="4">
    <source>
        <dbReference type="EMBL" id="PFX20651.1"/>
    </source>
</evidence>
<evidence type="ECO:0000256" key="3">
    <source>
        <dbReference type="SAM" id="MobiDB-lite"/>
    </source>
</evidence>
<sequence length="1430" mass="163941">MVLTWSFEMDHVSMESLLNSVTPGDVELTLPYSETLNDLINYNSELTNSPTLSSPSPSQGTTHLDISHKLPTKLSKNPSTYEKELRTLVLNLYSDKNITIVEPISSDDMLTSAQDSMVQGPQTKGAPCGVHQKASVPQPLDMMHVTMPQQDLLESGSLGHYSLDNGRGEFEEIDTQNPQKLQGYLVNFQRSKKELSCRHISLSSDHVNQPFDDYGVHLEFAETTETDISEVDGGETVTDGKRELAVNSHKFSDIMTESRGPPLSVKEEGVESEGNVYLVPGIDFKSFGKHWSDSVTKGLKFEETTLNGVDVNKSGLDHEESADLETTGDEVKASSLAGKDYGEFALQRASLEGKLQSLQEELANVLEDRKSLQIRLQAVETRLRKEVHKVRETNPVAVSLVEELKRNKHELESQLVKLQSAYEEKHGGQNEALEQLKRSYVTIQNLKQKLSLVEGEINQREEMVGSLQIEMENLKKLLEKAKEKNDKFKKENMDLNAEIARLVDVKEWLQKQLGFAQEARTKLQLEVSESETIVAAKNQLIEQLRCEGARSSRQLTELQQSSLLEKAQILKHMEQVEEDITRQNFAFKEAEIEKQKMQNVLEAKVDSLVNENKKLLELMSSAVEIEKELDVAKQDLVSKQALLETIIKEKEKIREQLKLARDSTEEYKQNLHELESKFTETKQELKVAQDDIGEKQSFIEKLQEEKRILKENLEVANKEREACDNAIHTLKLDLEKVDRRFKLMKRELTSKTSQLEETTLQKDVFMGELCTLREGLENQVAVAYALKEELAQKDKLLQHFQGVKDALEKEIISLTQKLEYSQGEITQVDKEKGEIQKQLETAKRDNVLLEEKFHKSQLERARLEGEVETTRQSDQLEKDALKSQNASLRDEIRTQKTQLQADVMKEHDKVINLEQELKYLTDEIIRKEGKYNKDLQAFEEKLQEMKKNEKLAEKELKKLHDVTEERVDKLRKSYEAELENGKSDLVTLQQEKSKMAQEFELFQKKVTNELGIKDRDMRQMEKELSVLKKTLKGKNSELEKTQFCAIELEREKGRLAGVLASQKTLREHVVKIESEIAARESALLEAANELDRVKKDKDLQTRTASEKIQNLEVQLKTIREEKNNLRDTFRKERQENIVLRSEVEESSNGIAELMKKLSVAETEIKQLQEKLNNGSSEAKRYRSALEGLKESFAEEQTERESLQKRLEALLEQETAKDRIAESLEWEVGRRTKEVDYLKEQMRVMEERQQLEMENLKTALQVSRSETTSLRSELSEARKAKCTYQTKTFELKDSLLSVRRAAESLKQQLFLKRQEMESLIKDVLASRSLPQLQEDITKKRETMLGSEKTEEDVGAASNMSIAVNMRPISSLQECMSSLRSQISNLQKQMNDHTDSVQTATTTWRSFKENVHQLQASRNTQSSQQLTAEKDT</sequence>
<accession>A0A2B4RSS0</accession>
<evidence type="ECO:0000256" key="1">
    <source>
        <dbReference type="ARBA" id="ARBA00023054"/>
    </source>
</evidence>
<feature type="coiled-coil region" evidence="2">
    <location>
        <begin position="1367"/>
        <end position="1394"/>
    </location>
</feature>
<protein>
    <submittedName>
        <fullName evidence="4">Golgin subfamily A member 3</fullName>
    </submittedName>
</protein>
<evidence type="ECO:0000256" key="2">
    <source>
        <dbReference type="SAM" id="Coils"/>
    </source>
</evidence>
<feature type="region of interest" description="Disordered" evidence="3">
    <location>
        <begin position="1411"/>
        <end position="1430"/>
    </location>
</feature>
<proteinExistence type="predicted"/>
<feature type="compositionally biased region" description="Low complexity" evidence="3">
    <location>
        <begin position="47"/>
        <end position="58"/>
    </location>
</feature>
<gene>
    <name evidence="4" type="primary">Golga3</name>
    <name evidence="4" type="ORF">AWC38_SpisGene14862</name>
</gene>
<feature type="region of interest" description="Disordered" evidence="3">
    <location>
        <begin position="864"/>
        <end position="885"/>
    </location>
</feature>
<dbReference type="Proteomes" id="UP000225706">
    <property type="component" value="Unassembled WGS sequence"/>
</dbReference>
<evidence type="ECO:0000313" key="5">
    <source>
        <dbReference type="Proteomes" id="UP000225706"/>
    </source>
</evidence>
<dbReference type="PANTHER" id="PTHR32083:SF48">
    <property type="entry name" value="TRANS-GOLGI NETWORK-LOCALIZED SYP41-INTERACTING PROTEIN 1"/>
    <property type="match status" value="1"/>
</dbReference>
<dbReference type="STRING" id="50429.A0A2B4RSS0"/>
<keyword evidence="1 2" id="KW-0175">Coiled coil</keyword>
<dbReference type="OrthoDB" id="2286360at2759"/>